<feature type="non-terminal residue" evidence="1">
    <location>
        <position position="1"/>
    </location>
</feature>
<keyword evidence="2" id="KW-1185">Reference proteome</keyword>
<sequence>LQYLWPQSSLLYHICGVISGLAIRNGLLRYLELSETRIRSLDRIFICFGTLPVARFIPSRQEGSGLYIANYGAHDRLPFSYTNVQGPNLFTDMSLDGMAAQTASHGHIQDTSVWFGRDETLEEAMLEAGILASLREYEQQETQRHELTLNKSSVSALRLQQLERMGFPTGPAVVALAATGKVEGAVSLLVEGQVGEDIAVNTERQTGSGLQTSSDTQQLNL</sequence>
<dbReference type="Proteomes" id="UP001162483">
    <property type="component" value="Unassembled WGS sequence"/>
</dbReference>
<dbReference type="EMBL" id="CATNWA010017175">
    <property type="protein sequence ID" value="CAI9598557.1"/>
    <property type="molecule type" value="Genomic_DNA"/>
</dbReference>
<comment type="caution">
    <text evidence="1">The sequence shown here is derived from an EMBL/GenBank/DDBJ whole genome shotgun (WGS) entry which is preliminary data.</text>
</comment>
<evidence type="ECO:0000313" key="2">
    <source>
        <dbReference type="Proteomes" id="UP001162483"/>
    </source>
</evidence>
<accession>A0ABN9FNE3</accession>
<name>A0ABN9FNE3_9NEOB</name>
<dbReference type="SUPFAM" id="SSF46934">
    <property type="entry name" value="UBA-like"/>
    <property type="match status" value="1"/>
</dbReference>
<dbReference type="Gene3D" id="1.10.8.10">
    <property type="entry name" value="DNA helicase RuvA subunit, C-terminal domain"/>
    <property type="match status" value="1"/>
</dbReference>
<organism evidence="1 2">
    <name type="scientific">Staurois parvus</name>
    <dbReference type="NCBI Taxonomy" id="386267"/>
    <lineage>
        <taxon>Eukaryota</taxon>
        <taxon>Metazoa</taxon>
        <taxon>Chordata</taxon>
        <taxon>Craniata</taxon>
        <taxon>Vertebrata</taxon>
        <taxon>Euteleostomi</taxon>
        <taxon>Amphibia</taxon>
        <taxon>Batrachia</taxon>
        <taxon>Anura</taxon>
        <taxon>Neobatrachia</taxon>
        <taxon>Ranoidea</taxon>
        <taxon>Ranidae</taxon>
        <taxon>Staurois</taxon>
    </lineage>
</organism>
<reference evidence="1" key="1">
    <citation type="submission" date="2023-05" db="EMBL/GenBank/DDBJ databases">
        <authorList>
            <person name="Stuckert A."/>
        </authorList>
    </citation>
    <scope>NUCLEOTIDE SEQUENCE</scope>
</reference>
<gene>
    <name evidence="1" type="ORF">SPARVUS_LOCUS12410166</name>
</gene>
<evidence type="ECO:0008006" key="3">
    <source>
        <dbReference type="Google" id="ProtNLM"/>
    </source>
</evidence>
<protein>
    <recommendedName>
        <fullName evidence="3">UBA domain-containing protein</fullName>
    </recommendedName>
</protein>
<evidence type="ECO:0000313" key="1">
    <source>
        <dbReference type="EMBL" id="CAI9598557.1"/>
    </source>
</evidence>
<proteinExistence type="predicted"/>
<dbReference type="InterPro" id="IPR009060">
    <property type="entry name" value="UBA-like_sf"/>
</dbReference>